<reference evidence="1" key="1">
    <citation type="submission" date="2022-01" db="EMBL/GenBank/DDBJ databases">
        <authorList>
            <person name="Jo J.-H."/>
            <person name="Im W.-T."/>
        </authorList>
    </citation>
    <scope>NUCLEOTIDE SEQUENCE</scope>
    <source>
        <strain evidence="1">NA20</strain>
    </source>
</reference>
<protein>
    <submittedName>
        <fullName evidence="1">DUF4844 domain-containing protein</fullName>
    </submittedName>
</protein>
<dbReference type="EMBL" id="JAKLTR010000003">
    <property type="protein sequence ID" value="MCG2613762.1"/>
    <property type="molecule type" value="Genomic_DNA"/>
</dbReference>
<keyword evidence="2" id="KW-1185">Reference proteome</keyword>
<gene>
    <name evidence="1" type="ORF">LZZ85_05700</name>
</gene>
<evidence type="ECO:0000313" key="1">
    <source>
        <dbReference type="EMBL" id="MCG2613762.1"/>
    </source>
</evidence>
<dbReference type="Gene3D" id="1.20.1480.40">
    <property type="entry name" value="Uncharacterised protein PF16133, DUF4844"/>
    <property type="match status" value="1"/>
</dbReference>
<name>A0ABS9KN53_9BACT</name>
<dbReference type="Proteomes" id="UP001165367">
    <property type="component" value="Unassembled WGS sequence"/>
</dbReference>
<comment type="caution">
    <text evidence="1">The sequence shown here is derived from an EMBL/GenBank/DDBJ whole genome shotgun (WGS) entry which is preliminary data.</text>
</comment>
<dbReference type="InterPro" id="IPR038360">
    <property type="entry name" value="DUF4844_sf"/>
</dbReference>
<dbReference type="RefSeq" id="WP_237869491.1">
    <property type="nucleotide sequence ID" value="NZ_JAKLTR010000003.1"/>
</dbReference>
<organism evidence="1 2">
    <name type="scientific">Terrimonas ginsenosidimutans</name>
    <dbReference type="NCBI Taxonomy" id="2908004"/>
    <lineage>
        <taxon>Bacteria</taxon>
        <taxon>Pseudomonadati</taxon>
        <taxon>Bacteroidota</taxon>
        <taxon>Chitinophagia</taxon>
        <taxon>Chitinophagales</taxon>
        <taxon>Chitinophagaceae</taxon>
        <taxon>Terrimonas</taxon>
    </lineage>
</organism>
<evidence type="ECO:0000313" key="2">
    <source>
        <dbReference type="Proteomes" id="UP001165367"/>
    </source>
</evidence>
<accession>A0ABS9KN53</accession>
<sequence>MEIMPAENEKVKLLGEFISRDKFSDEAWNKRGLNPSAPEMSSFLGSFFNDCALNLTGMIESGTKEKKLKLYLKSSLRSLNRWDYDTEEKEFICDLFMELAHIVGVDIRRMMNRWLYGYVLVFLMELVRFIRPERVLERHKERCSQCNAEMEVLVLKKGERITPRTWMILQCGACNGYDLHSDQENSRLTRYVNCHPVEYLPKDEYSHEQALIRLEQVRYFRKH</sequence>
<proteinExistence type="predicted"/>